<keyword evidence="9" id="KW-1185">Reference proteome</keyword>
<dbReference type="OrthoDB" id="408728at2759"/>
<name>A0A9W8GQA3_9FUNG</name>
<dbReference type="InterPro" id="IPR004000">
    <property type="entry name" value="Actin"/>
</dbReference>
<evidence type="ECO:0000256" key="7">
    <source>
        <dbReference type="ARBA" id="ARBA00073820"/>
    </source>
</evidence>
<sequence length="416" mass="45752">MPTLILDNGSFSIKGGYATDDGPRLIPNFVTRTKRTKRVYVGDLIDTSTDLSGLYYRSPFERGFLTKWDCQLAVWDRVFSNDVLRCAPASTDLIVSEPMFNFGQIQRSMDEIVFEEYKFASLVRAPATRLAVIGAGQTIYGDSGGEPECVLVVDVGHSFAYVVPYYQGKQISKGVRRVDVGGRMLTSYLKETVSFRYWDMMDETYIMNAVKEKCCFVSSDFYRDLDAARGCIGGHGDKNALGLDYVLPDFTNSKCGYIKGQGGAAEQQMADAEAQVLPLCNERFAIPEALFHPADVGLEQGGIHQAVVQAAMACDESLRGVLMANILLVGGTASLPGLKRRLQSEVQAMSPYRVCVSVPEDPATGAWQGGRLLAQGQEVPKEATYSPATVAEWRLTRAQYQEMGPDRAAAHFMKLI</sequence>
<dbReference type="InterPro" id="IPR043129">
    <property type="entry name" value="ATPase_NBD"/>
</dbReference>
<comment type="caution">
    <text evidence="8">The sequence shown here is derived from an EMBL/GenBank/DDBJ whole genome shotgun (WGS) entry which is preliminary data.</text>
</comment>
<dbReference type="EMBL" id="JANBTX010000024">
    <property type="protein sequence ID" value="KAJ2689525.1"/>
    <property type="molecule type" value="Genomic_DNA"/>
</dbReference>
<evidence type="ECO:0000256" key="1">
    <source>
        <dbReference type="ARBA" id="ARBA00004496"/>
    </source>
</evidence>
<organism evidence="8 9">
    <name type="scientific">Coemansia spiralis</name>
    <dbReference type="NCBI Taxonomy" id="417178"/>
    <lineage>
        <taxon>Eukaryota</taxon>
        <taxon>Fungi</taxon>
        <taxon>Fungi incertae sedis</taxon>
        <taxon>Zoopagomycota</taxon>
        <taxon>Kickxellomycotina</taxon>
        <taxon>Kickxellomycetes</taxon>
        <taxon>Kickxellales</taxon>
        <taxon>Kickxellaceae</taxon>
        <taxon>Coemansia</taxon>
    </lineage>
</organism>
<dbReference type="GO" id="GO:0005737">
    <property type="term" value="C:cytoplasm"/>
    <property type="evidence" value="ECO:0007669"/>
    <property type="project" value="UniProtKB-SubCell"/>
</dbReference>
<evidence type="ECO:0000256" key="2">
    <source>
        <dbReference type="ARBA" id="ARBA00005665"/>
    </source>
</evidence>
<dbReference type="SMART" id="SM00268">
    <property type="entry name" value="ACTIN"/>
    <property type="match status" value="1"/>
</dbReference>
<dbReference type="SUPFAM" id="SSF53067">
    <property type="entry name" value="Actin-like ATPase domain"/>
    <property type="match status" value="2"/>
</dbReference>
<accession>A0A9W8GQA3</accession>
<evidence type="ECO:0000256" key="4">
    <source>
        <dbReference type="ARBA" id="ARBA00022490"/>
    </source>
</evidence>
<comment type="similarity">
    <text evidence="2">Belongs to the actin family. ARP6 subfamily.</text>
</comment>
<dbReference type="FunFam" id="3.90.640.10:FF:000014">
    <property type="entry name" value="Putative actin-related protein 6"/>
    <property type="match status" value="1"/>
</dbReference>
<dbReference type="Proteomes" id="UP001151516">
    <property type="component" value="Unassembled WGS sequence"/>
</dbReference>
<dbReference type="GO" id="GO:0005634">
    <property type="term" value="C:nucleus"/>
    <property type="evidence" value="ECO:0007669"/>
    <property type="project" value="UniProtKB-ARBA"/>
</dbReference>
<reference evidence="8" key="1">
    <citation type="submission" date="2022-07" db="EMBL/GenBank/DDBJ databases">
        <title>Phylogenomic reconstructions and comparative analyses of Kickxellomycotina fungi.</title>
        <authorList>
            <person name="Reynolds N.K."/>
            <person name="Stajich J.E."/>
            <person name="Barry K."/>
            <person name="Grigoriev I.V."/>
            <person name="Crous P."/>
            <person name="Smith M.E."/>
        </authorList>
    </citation>
    <scope>NUCLEOTIDE SEQUENCE</scope>
    <source>
        <strain evidence="8">CBS 109367</strain>
    </source>
</reference>
<dbReference type="AlphaFoldDB" id="A0A9W8GQA3"/>
<keyword evidence="4" id="KW-0963">Cytoplasm</keyword>
<evidence type="ECO:0000256" key="5">
    <source>
        <dbReference type="ARBA" id="ARBA00025222"/>
    </source>
</evidence>
<evidence type="ECO:0000313" key="9">
    <source>
        <dbReference type="Proteomes" id="UP001151516"/>
    </source>
</evidence>
<protein>
    <recommendedName>
        <fullName evidence="3">Actin-like protein ARP6</fullName>
    </recommendedName>
    <alternativeName>
        <fullName evidence="7">Actin-like protein arp6</fullName>
    </alternativeName>
</protein>
<dbReference type="Gene3D" id="3.30.420.40">
    <property type="match status" value="2"/>
</dbReference>
<dbReference type="CDD" id="cd10210">
    <property type="entry name" value="ASKHA_NBD_Arp6"/>
    <property type="match status" value="1"/>
</dbReference>
<gene>
    <name evidence="8" type="primary">ARP6</name>
    <name evidence="8" type="ORF">IWW39_001437</name>
</gene>
<dbReference type="Gene3D" id="3.90.640.10">
    <property type="entry name" value="Actin, Chain A, domain 4"/>
    <property type="match status" value="1"/>
</dbReference>
<comment type="subcellular location">
    <subcellularLocation>
        <location evidence="1">Cytoplasm</location>
    </subcellularLocation>
</comment>
<evidence type="ECO:0000313" key="8">
    <source>
        <dbReference type="EMBL" id="KAJ2689525.1"/>
    </source>
</evidence>
<proteinExistence type="inferred from homology"/>
<evidence type="ECO:0000256" key="3">
    <source>
        <dbReference type="ARBA" id="ARBA00018633"/>
    </source>
</evidence>
<evidence type="ECO:0000256" key="6">
    <source>
        <dbReference type="ARBA" id="ARBA00063309"/>
    </source>
</evidence>
<comment type="function">
    <text evidence="5">Component of the SWR1 complex which mediates the ATP-dependent exchange of histone H2A for the H2A variant HZT1 leading to transcriptional regulation of selected genes by chromatin remodeling. Involved in chromosome stability.</text>
</comment>
<dbReference type="PANTHER" id="PTHR11937">
    <property type="entry name" value="ACTIN"/>
    <property type="match status" value="1"/>
</dbReference>
<dbReference type="Gene3D" id="2.30.36.70">
    <property type="entry name" value="Actin, Chain A, domain 2"/>
    <property type="match status" value="1"/>
</dbReference>
<comment type="subunit">
    <text evidence="6">Component of the SWR1 chromatin remodeling complex.</text>
</comment>
<dbReference type="Pfam" id="PF00022">
    <property type="entry name" value="Actin"/>
    <property type="match status" value="1"/>
</dbReference>